<evidence type="ECO:0000259" key="13">
    <source>
        <dbReference type="PROSITE" id="PS51192"/>
    </source>
</evidence>
<dbReference type="InterPro" id="IPR027417">
    <property type="entry name" value="P-loop_NTPase"/>
</dbReference>
<reference evidence="16 17" key="1">
    <citation type="submission" date="2016-11" db="EMBL/GenBank/DDBJ databases">
        <title>Interaction between Lactobacillus species and yeast in water kefir.</title>
        <authorList>
            <person name="Behr J."/>
            <person name="Xu D."/>
            <person name="Vogel R.F."/>
        </authorList>
    </citation>
    <scope>NUCLEOTIDE SEQUENCE [LARGE SCALE GENOMIC DNA]</scope>
    <source>
        <strain evidence="16 17">TMW 1.1822</strain>
    </source>
</reference>
<feature type="binding site" evidence="12">
    <location>
        <position position="487"/>
    </location>
    <ligand>
        <name>ATP</name>
        <dbReference type="ChEBI" id="CHEBI:30616"/>
    </ligand>
</feature>
<keyword evidence="4 12" id="KW-1003">Cell membrane</keyword>
<name>A0A3S6QNH2_9LACO</name>
<dbReference type="GO" id="GO:0005524">
    <property type="term" value="F:ATP binding"/>
    <property type="evidence" value="ECO:0007669"/>
    <property type="project" value="UniProtKB-UniRule"/>
</dbReference>
<dbReference type="GO" id="GO:0005829">
    <property type="term" value="C:cytosol"/>
    <property type="evidence" value="ECO:0007669"/>
    <property type="project" value="TreeGrafter"/>
</dbReference>
<feature type="domain" description="Helicase ATP-binding" evidence="13">
    <location>
        <begin position="77"/>
        <end position="240"/>
    </location>
</feature>
<evidence type="ECO:0000256" key="5">
    <source>
        <dbReference type="ARBA" id="ARBA00022490"/>
    </source>
</evidence>
<proteinExistence type="inferred from homology"/>
<evidence type="ECO:0000256" key="12">
    <source>
        <dbReference type="HAMAP-Rule" id="MF_01382"/>
    </source>
</evidence>
<keyword evidence="9 12" id="KW-1278">Translocase</keyword>
<comment type="subcellular location">
    <subcellularLocation>
        <location evidence="12">Cell membrane</location>
        <topology evidence="12">Peripheral membrane protein</topology>
        <orientation evidence="12">Cytoplasmic side</orientation>
    </subcellularLocation>
    <subcellularLocation>
        <location evidence="12">Cytoplasm</location>
    </subcellularLocation>
    <subcellularLocation>
        <location evidence="1">Membrane</location>
        <topology evidence="1">Peripheral membrane protein</topology>
    </subcellularLocation>
    <text evidence="12">Distribution is 50-50.</text>
</comment>
<dbReference type="CDD" id="cd18803">
    <property type="entry name" value="SF2_C_secA"/>
    <property type="match status" value="1"/>
</dbReference>
<comment type="catalytic activity">
    <reaction evidence="12">
        <text>ATP + H2O + cellular proteinSide 1 = ADP + phosphate + cellular proteinSide 2.</text>
        <dbReference type="EC" id="7.4.2.8"/>
    </reaction>
</comment>
<keyword evidence="6 12" id="KW-0547">Nucleotide-binding</keyword>
<evidence type="ECO:0000256" key="4">
    <source>
        <dbReference type="ARBA" id="ARBA00022475"/>
    </source>
</evidence>
<evidence type="ECO:0000256" key="10">
    <source>
        <dbReference type="ARBA" id="ARBA00023010"/>
    </source>
</evidence>
<evidence type="ECO:0000256" key="8">
    <source>
        <dbReference type="ARBA" id="ARBA00022927"/>
    </source>
</evidence>
<keyword evidence="5 12" id="KW-0963">Cytoplasm</keyword>
<dbReference type="Pfam" id="PF07516">
    <property type="entry name" value="SecA_SW"/>
    <property type="match status" value="1"/>
</dbReference>
<dbReference type="InterPro" id="IPR014001">
    <property type="entry name" value="Helicase_ATP-bd"/>
</dbReference>
<dbReference type="PROSITE" id="PS51194">
    <property type="entry name" value="HELICASE_CTER"/>
    <property type="match status" value="1"/>
</dbReference>
<dbReference type="PANTHER" id="PTHR30612:SF0">
    <property type="entry name" value="CHLOROPLAST PROTEIN-TRANSPORTING ATPASE"/>
    <property type="match status" value="1"/>
</dbReference>
<keyword evidence="10 12" id="KW-0811">Translocation</keyword>
<dbReference type="GO" id="GO:0017038">
    <property type="term" value="P:protein import"/>
    <property type="evidence" value="ECO:0007669"/>
    <property type="project" value="InterPro"/>
</dbReference>
<dbReference type="Pfam" id="PF01043">
    <property type="entry name" value="SecA_PP_bind"/>
    <property type="match status" value="1"/>
</dbReference>
<protein>
    <recommendedName>
        <fullName evidence="12">Protein translocase subunit SecA</fullName>
        <ecNumber evidence="12">7.4.2.8</ecNumber>
    </recommendedName>
</protein>
<evidence type="ECO:0000256" key="9">
    <source>
        <dbReference type="ARBA" id="ARBA00022967"/>
    </source>
</evidence>
<dbReference type="EC" id="7.4.2.8" evidence="12"/>
<evidence type="ECO:0000256" key="1">
    <source>
        <dbReference type="ARBA" id="ARBA00004170"/>
    </source>
</evidence>
<dbReference type="InterPro" id="IPR001650">
    <property type="entry name" value="Helicase_C-like"/>
</dbReference>
<evidence type="ECO:0000256" key="6">
    <source>
        <dbReference type="ARBA" id="ARBA00022741"/>
    </source>
</evidence>
<evidence type="ECO:0000256" key="3">
    <source>
        <dbReference type="ARBA" id="ARBA00022448"/>
    </source>
</evidence>
<dbReference type="RefSeq" id="WP_141053042.1">
    <property type="nucleotide sequence ID" value="NZ_CP018176.1"/>
</dbReference>
<sequence>MTSYDLKRLWKKVRQINQYKDAMRKLSDGQLKDKTKYFREKIANGTKLDDLLPEVFATVREVDYRVLGLFPYDVQALGAIVLHEGNVAEMKTGEGKTLTATMPLYLNALTGKSTMLVTSNEYLANRDAAEMGAVFEWLGLSCKCSAINDPDVDLSAAEKKQIYQADIVYTTSGTLGFDYLIDNLAGRDEEKFMPEFNYAIVDEVDQVLLDNAQTPLIISGAPRVQSNMYRLANDFVRTLEEDIDFEYDDEEKSVKFTNTGIKVAEAYFRINNLFDGNYLELLRHITLALRARMLFENGKDYVVDDDEVKLLDEQNGRIMEMTKLQAGQHQAIEAAENVEITANMRAMASITFQNLFRMFKRLAGMTGTGKTANEEFIETYYMKVIQIPTNKRVIRKDLPDKIYTTLSEKLYASLTKVRELHQKRQPILIVTGSVELSEIYSEMLLREGIAHNVLNARNVAKEAAIIAEAGQLDSVTVATSMAGRGTDIKLGQGVAQLGGLAVIGTEKMMNRRVELQLRGRAGRQGDPGFSQFYVCLEDEVIIKNGVRWLKKYFEHHRNRDFTNPRLIKSLRFKHAINRSQKSSDSNGVKQRKNSLEFDESLRVQREKIYAQRNELIYKTRKVEAIVETLLKKYIDYSLNKLALNESRVVLRFILDNIDYHFEDEKRLQEVISNRDDLKEYLLELIKQKLTKKVKELNQAEIEDFYRTALLKAIDSSWIEEVDSLQQLRTAVASRSAGQKNPIFEYHQEAGKSYLKMQLNILTEIVHNLLLSRIGRNKDGETVLYFL</sequence>
<dbReference type="GO" id="GO:0005886">
    <property type="term" value="C:plasma membrane"/>
    <property type="evidence" value="ECO:0007669"/>
    <property type="project" value="UniProtKB-SubCell"/>
</dbReference>
<keyword evidence="7 12" id="KW-0067">ATP-binding</keyword>
<dbReference type="Gene3D" id="1.10.3060.10">
    <property type="entry name" value="Helical scaffold and wing domains of SecA"/>
    <property type="match status" value="1"/>
</dbReference>
<dbReference type="InterPro" id="IPR036670">
    <property type="entry name" value="SecA_X-link_sf"/>
</dbReference>
<dbReference type="FunFam" id="3.40.50.300:FF:000429">
    <property type="entry name" value="Preprotein translocase subunit SecA"/>
    <property type="match status" value="1"/>
</dbReference>
<comment type="similarity">
    <text evidence="2 12">Belongs to the SecA family.</text>
</comment>
<dbReference type="Gene3D" id="3.40.50.300">
    <property type="entry name" value="P-loop containing nucleotide triphosphate hydrolases"/>
    <property type="match status" value="2"/>
</dbReference>
<dbReference type="InterPro" id="IPR014018">
    <property type="entry name" value="SecA_motor_DEAD"/>
</dbReference>
<dbReference type="PANTHER" id="PTHR30612">
    <property type="entry name" value="SECA INNER MEMBRANE COMPONENT OF SEC PROTEIN SECRETION SYSTEM"/>
    <property type="match status" value="1"/>
</dbReference>
<dbReference type="SUPFAM" id="SSF52540">
    <property type="entry name" value="P-loop containing nucleoside triphosphate hydrolases"/>
    <property type="match status" value="2"/>
</dbReference>
<dbReference type="GO" id="GO:0006605">
    <property type="term" value="P:protein targeting"/>
    <property type="evidence" value="ECO:0007669"/>
    <property type="project" value="UniProtKB-UniRule"/>
</dbReference>
<dbReference type="Gene3D" id="3.90.1440.10">
    <property type="entry name" value="SecA, preprotein cross-linking domain"/>
    <property type="match status" value="1"/>
</dbReference>
<dbReference type="GO" id="GO:0008564">
    <property type="term" value="F:protein-exporting ATPase activity"/>
    <property type="evidence" value="ECO:0007669"/>
    <property type="project" value="UniProtKB-EC"/>
</dbReference>
<dbReference type="SMART" id="SM00957">
    <property type="entry name" value="SecA_DEAD"/>
    <property type="match status" value="1"/>
</dbReference>
<dbReference type="GO" id="GO:0031522">
    <property type="term" value="C:cell envelope Sec protein transport complex"/>
    <property type="evidence" value="ECO:0007669"/>
    <property type="project" value="TreeGrafter"/>
</dbReference>
<dbReference type="InterPro" id="IPR044722">
    <property type="entry name" value="SecA_SF2_C"/>
</dbReference>
<feature type="domain" description="Helicase C-terminal" evidence="14">
    <location>
        <begin position="409"/>
        <end position="571"/>
    </location>
</feature>
<dbReference type="Pfam" id="PF07517">
    <property type="entry name" value="SecA_DEAD"/>
    <property type="match status" value="1"/>
</dbReference>
<dbReference type="PROSITE" id="PS51196">
    <property type="entry name" value="SECA_MOTOR_DEAD"/>
    <property type="match status" value="1"/>
</dbReference>
<dbReference type="SUPFAM" id="SSF81886">
    <property type="entry name" value="Helical scaffold and wing domains of SecA"/>
    <property type="match status" value="1"/>
</dbReference>
<evidence type="ECO:0000313" key="16">
    <source>
        <dbReference type="EMBL" id="AUJ29503.1"/>
    </source>
</evidence>
<dbReference type="HAMAP" id="MF_01382">
    <property type="entry name" value="SecA"/>
    <property type="match status" value="1"/>
</dbReference>
<dbReference type="AlphaFoldDB" id="A0A3S6QNH2"/>
<dbReference type="SMART" id="SM00958">
    <property type="entry name" value="SecA_PP_bind"/>
    <property type="match status" value="1"/>
</dbReference>
<evidence type="ECO:0000256" key="2">
    <source>
        <dbReference type="ARBA" id="ARBA00007650"/>
    </source>
</evidence>
<dbReference type="Pfam" id="PF21090">
    <property type="entry name" value="P-loop_SecA"/>
    <property type="match status" value="2"/>
</dbReference>
<dbReference type="Proteomes" id="UP000314960">
    <property type="component" value="Chromosome"/>
</dbReference>
<dbReference type="SUPFAM" id="SSF81767">
    <property type="entry name" value="Pre-protein crosslinking domain of SecA"/>
    <property type="match status" value="1"/>
</dbReference>
<keyword evidence="11 12" id="KW-0472">Membrane</keyword>
<gene>
    <name evidence="12" type="primary">secA</name>
    <name evidence="16" type="ORF">BSQ49_04420</name>
</gene>
<dbReference type="GO" id="GO:0043952">
    <property type="term" value="P:protein transport by the Sec complex"/>
    <property type="evidence" value="ECO:0007669"/>
    <property type="project" value="TreeGrafter"/>
</dbReference>
<evidence type="ECO:0000256" key="11">
    <source>
        <dbReference type="ARBA" id="ARBA00023136"/>
    </source>
</evidence>
<dbReference type="InterPro" id="IPR011116">
    <property type="entry name" value="SecA_Wing/Scaffold"/>
</dbReference>
<feature type="binding site" evidence="12">
    <location>
        <position position="75"/>
    </location>
    <ligand>
        <name>ATP</name>
        <dbReference type="ChEBI" id="CHEBI:30616"/>
    </ligand>
</feature>
<dbReference type="InterPro" id="IPR036266">
    <property type="entry name" value="SecA_Wing/Scaffold_sf"/>
</dbReference>
<feature type="domain" description="SecA family profile" evidence="15">
    <location>
        <begin position="1"/>
        <end position="565"/>
    </location>
</feature>
<dbReference type="NCBIfam" id="NF006630">
    <property type="entry name" value="PRK09200.1"/>
    <property type="match status" value="1"/>
</dbReference>
<dbReference type="PROSITE" id="PS51192">
    <property type="entry name" value="HELICASE_ATP_BIND_1"/>
    <property type="match status" value="1"/>
</dbReference>
<dbReference type="CDD" id="cd17928">
    <property type="entry name" value="DEXDc_SecA"/>
    <property type="match status" value="1"/>
</dbReference>
<dbReference type="NCBIfam" id="TIGR03714">
    <property type="entry name" value="secA2"/>
    <property type="match status" value="1"/>
</dbReference>
<evidence type="ECO:0000259" key="14">
    <source>
        <dbReference type="PROSITE" id="PS51194"/>
    </source>
</evidence>
<keyword evidence="8 12" id="KW-0653">Protein transport</keyword>
<dbReference type="EMBL" id="CP018176">
    <property type="protein sequence ID" value="AUJ29503.1"/>
    <property type="molecule type" value="Genomic_DNA"/>
</dbReference>
<evidence type="ECO:0000256" key="7">
    <source>
        <dbReference type="ARBA" id="ARBA00022840"/>
    </source>
</evidence>
<feature type="binding site" evidence="12">
    <location>
        <begin position="93"/>
        <end position="97"/>
    </location>
    <ligand>
        <name>ATP</name>
        <dbReference type="ChEBI" id="CHEBI:30616"/>
    </ligand>
</feature>
<keyword evidence="3 12" id="KW-0813">Transport</keyword>
<evidence type="ECO:0000313" key="17">
    <source>
        <dbReference type="Proteomes" id="UP000314960"/>
    </source>
</evidence>
<dbReference type="InterPro" id="IPR022490">
    <property type="entry name" value="SecA2"/>
</dbReference>
<dbReference type="GO" id="GO:0065002">
    <property type="term" value="P:intracellular protein transmembrane transport"/>
    <property type="evidence" value="ECO:0007669"/>
    <property type="project" value="UniProtKB-UniRule"/>
</dbReference>
<dbReference type="InterPro" id="IPR011130">
    <property type="entry name" value="SecA_preprotein_X-link_dom"/>
</dbReference>
<accession>A0A3S6QNH2</accession>
<dbReference type="PRINTS" id="PR00906">
    <property type="entry name" value="SECA"/>
</dbReference>
<evidence type="ECO:0000259" key="15">
    <source>
        <dbReference type="PROSITE" id="PS51196"/>
    </source>
</evidence>
<comment type="subunit">
    <text evidence="12">Monomer and homodimer. Part of the essential Sec protein translocation apparatus which comprises SecA, SecYEG and auxiliary proteins SecDF. Other proteins may also be involved.</text>
</comment>
<organism evidence="16 17">
    <name type="scientific">Liquorilactobacillus hordei</name>
    <dbReference type="NCBI Taxonomy" id="468911"/>
    <lineage>
        <taxon>Bacteria</taxon>
        <taxon>Bacillati</taxon>
        <taxon>Bacillota</taxon>
        <taxon>Bacilli</taxon>
        <taxon>Lactobacillales</taxon>
        <taxon>Lactobacillaceae</taxon>
        <taxon>Liquorilactobacillus</taxon>
    </lineage>
</organism>
<comment type="function">
    <text evidence="12">Part of the Sec protein translocase complex. Interacts with the SecYEG preprotein conducting channel. Has a central role in coupling the hydrolysis of ATP to the transfer of proteins into and across the cell membrane, serving as an ATP-driven molecular motor driving the stepwise translocation of polypeptide chains across the membrane.</text>
</comment>
<dbReference type="InterPro" id="IPR000185">
    <property type="entry name" value="SecA"/>
</dbReference>
<dbReference type="KEGG" id="lhw:BSQ49_04420"/>
<dbReference type="InterPro" id="IPR011115">
    <property type="entry name" value="SecA_DEAD"/>
</dbReference>